<dbReference type="RefSeq" id="XP_044562670.1">
    <property type="nucleotide sequence ID" value="XM_044706565.1"/>
</dbReference>
<dbReference type="UniPathway" id="UPA00603">
    <property type="reaction ID" value="UER00660"/>
</dbReference>
<proteinExistence type="inferred from homology"/>
<dbReference type="InterPro" id="IPR032466">
    <property type="entry name" value="Metal_Hydrolase"/>
</dbReference>
<evidence type="ECO:0000256" key="4">
    <source>
        <dbReference type="ARBA" id="ARBA00022723"/>
    </source>
</evidence>
<dbReference type="GO" id="GO:0006147">
    <property type="term" value="P:guanine catabolic process"/>
    <property type="evidence" value="ECO:0007669"/>
    <property type="project" value="UniProtKB-UniRule"/>
</dbReference>
<dbReference type="VEuPathDB" id="AmoebaDB:NF0039740"/>
<comment type="caution">
    <text evidence="10">The sequence shown here is derived from an EMBL/GenBank/DDBJ whole genome shotgun (WGS) entry which is preliminary data.</text>
</comment>
<keyword evidence="11" id="KW-1185">Reference proteome</keyword>
<dbReference type="VEuPathDB" id="AmoebaDB:NfTy_060210"/>
<organism evidence="10 11">
    <name type="scientific">Naegleria fowleri</name>
    <name type="common">Brain eating amoeba</name>
    <dbReference type="NCBI Taxonomy" id="5763"/>
    <lineage>
        <taxon>Eukaryota</taxon>
        <taxon>Discoba</taxon>
        <taxon>Heterolobosea</taxon>
        <taxon>Tetramitia</taxon>
        <taxon>Eutetramitia</taxon>
        <taxon>Vahlkampfiidae</taxon>
        <taxon>Naegleria</taxon>
    </lineage>
</organism>
<dbReference type="AlphaFoldDB" id="A0A6A5BLQ9"/>
<dbReference type="Gene3D" id="3.20.20.140">
    <property type="entry name" value="Metal-dependent hydrolases"/>
    <property type="match status" value="1"/>
</dbReference>
<protein>
    <recommendedName>
        <fullName evidence="3 8">Guanine deaminase</fullName>
        <shortName evidence="8">Guanase</shortName>
        <ecNumber evidence="3 8">3.5.4.3</ecNumber>
    </recommendedName>
    <alternativeName>
        <fullName evidence="8">Guanine aminohydrolase</fullName>
    </alternativeName>
</protein>
<evidence type="ECO:0000313" key="10">
    <source>
        <dbReference type="EMBL" id="KAF0977957.1"/>
    </source>
</evidence>
<gene>
    <name evidence="10" type="ORF">FDP41_003279</name>
</gene>
<dbReference type="GO" id="GO:0008892">
    <property type="term" value="F:guanine deaminase activity"/>
    <property type="evidence" value="ECO:0007669"/>
    <property type="project" value="UniProtKB-UniRule"/>
</dbReference>
<keyword evidence="5 8" id="KW-0378">Hydrolase</keyword>
<dbReference type="SUPFAM" id="SSF51556">
    <property type="entry name" value="Metallo-dependent hydrolases"/>
    <property type="match status" value="1"/>
</dbReference>
<sequence length="527" mass="58226">MSIGASSSLIAETTRSSSSSARTKGLVIIGAFIHALATTNNNNNNNTNVCSKHNLKYCPKGAIVVSKDGTIEKVFSTFHSSSSTSHHSNLSSSISSSTSSPSLSSLLMPYEHYEHITLKPSQFLIPGFIDTHAHAPQYFNNGLGLDMPLLEWLHTYTFPVESRFSDVEIAQRVYRSCVKRSLQNGTTTSVYFATIHNDASLKLAEITEELGQRAYIGKVNMDRFAPDYYCEETSKGISDARKFVEDMLARNFKLAKPILTPRFAVSCSEELMKGLADIAEEYDLPIQSHISENVNEVKLVKDLFKNQSSYAGVYDAVKLLNRRTILAHGVYLTDEEIKLLKEKKATIAHCPLSNFSLNSGVLNVRKLLNNGVKVSLGTDYSGGYSVSMLNAIRNTLIASAAVTTDHLRNAQEPTEDDKSLSLDEAFYLATIGGACALNLENKVGNFEEDKLFDALVVDVDVAESMVDTFSDIYPKIFPAESSLAHDPETLTEKKLKENFARFIFNGDDRNITKIFVQGNEVSQKLKE</sequence>
<dbReference type="InterPro" id="IPR014311">
    <property type="entry name" value="Guanine_deaminase"/>
</dbReference>
<dbReference type="Proteomes" id="UP000444721">
    <property type="component" value="Unassembled WGS sequence"/>
</dbReference>
<dbReference type="Gene3D" id="2.30.40.10">
    <property type="entry name" value="Urease, subunit C, domain 1"/>
    <property type="match status" value="1"/>
</dbReference>
<evidence type="ECO:0000256" key="6">
    <source>
        <dbReference type="ARBA" id="ARBA00022833"/>
    </source>
</evidence>
<evidence type="ECO:0000256" key="2">
    <source>
        <dbReference type="ARBA" id="ARBA00006745"/>
    </source>
</evidence>
<comment type="cofactor">
    <cofactor evidence="8">
        <name>Zn(2+)</name>
        <dbReference type="ChEBI" id="CHEBI:29105"/>
    </cofactor>
    <text evidence="8">Binds 1 zinc ion per subunit.</text>
</comment>
<dbReference type="OrthoDB" id="194468at2759"/>
<evidence type="ECO:0000256" key="1">
    <source>
        <dbReference type="ARBA" id="ARBA00004984"/>
    </source>
</evidence>
<dbReference type="EMBL" id="VFQX01000033">
    <property type="protein sequence ID" value="KAF0977957.1"/>
    <property type="molecule type" value="Genomic_DNA"/>
</dbReference>
<evidence type="ECO:0000259" key="9">
    <source>
        <dbReference type="Pfam" id="PF01979"/>
    </source>
</evidence>
<comment type="function">
    <text evidence="8">Catalyzes the hydrolytic deamination of guanine, producing xanthine and ammonia.</text>
</comment>
<dbReference type="GeneID" id="68110497"/>
<comment type="pathway">
    <text evidence="1 8">Purine metabolism; guanine degradation; xanthine from guanine: step 1/1.</text>
</comment>
<dbReference type="GO" id="GO:0008270">
    <property type="term" value="F:zinc ion binding"/>
    <property type="evidence" value="ECO:0007669"/>
    <property type="project" value="UniProtKB-UniRule"/>
</dbReference>
<dbReference type="EC" id="3.5.4.3" evidence="3 8"/>
<dbReference type="FunFam" id="3.20.20.140:FF:000022">
    <property type="entry name" value="Guanine deaminase"/>
    <property type="match status" value="1"/>
</dbReference>
<comment type="similarity">
    <text evidence="2 8">Belongs to the metallo-dependent hydrolases superfamily. ATZ/TRZ family.</text>
</comment>
<dbReference type="Pfam" id="PF01979">
    <property type="entry name" value="Amidohydro_1"/>
    <property type="match status" value="1"/>
</dbReference>
<name>A0A6A5BLQ9_NAEFO</name>
<dbReference type="InterPro" id="IPR011059">
    <property type="entry name" value="Metal-dep_hydrolase_composite"/>
</dbReference>
<dbReference type="InterPro" id="IPR006680">
    <property type="entry name" value="Amidohydro-rel"/>
</dbReference>
<dbReference type="InterPro" id="IPR051607">
    <property type="entry name" value="Metallo-dep_hydrolases"/>
</dbReference>
<feature type="domain" description="Amidohydrolase-related" evidence="9">
    <location>
        <begin position="123"/>
        <end position="521"/>
    </location>
</feature>
<evidence type="ECO:0000313" key="11">
    <source>
        <dbReference type="Proteomes" id="UP000444721"/>
    </source>
</evidence>
<dbReference type="NCBIfam" id="TIGR02967">
    <property type="entry name" value="guan_deamin"/>
    <property type="match status" value="1"/>
</dbReference>
<evidence type="ECO:0000256" key="5">
    <source>
        <dbReference type="ARBA" id="ARBA00022801"/>
    </source>
</evidence>
<accession>A0A6A5BLQ9</accession>
<dbReference type="PANTHER" id="PTHR11271">
    <property type="entry name" value="GUANINE DEAMINASE"/>
    <property type="match status" value="1"/>
</dbReference>
<dbReference type="GO" id="GO:0005829">
    <property type="term" value="C:cytosol"/>
    <property type="evidence" value="ECO:0007669"/>
    <property type="project" value="TreeGrafter"/>
</dbReference>
<dbReference type="VEuPathDB" id="AmoebaDB:FDP41_003279"/>
<evidence type="ECO:0000256" key="3">
    <source>
        <dbReference type="ARBA" id="ARBA00012781"/>
    </source>
</evidence>
<keyword evidence="4 8" id="KW-0479">Metal-binding</keyword>
<dbReference type="PANTHER" id="PTHR11271:SF6">
    <property type="entry name" value="GUANINE DEAMINASE"/>
    <property type="match status" value="1"/>
</dbReference>
<comment type="catalytic activity">
    <reaction evidence="7 8">
        <text>guanine + H2O + H(+) = xanthine + NH4(+)</text>
        <dbReference type="Rhea" id="RHEA:14665"/>
        <dbReference type="ChEBI" id="CHEBI:15377"/>
        <dbReference type="ChEBI" id="CHEBI:15378"/>
        <dbReference type="ChEBI" id="CHEBI:16235"/>
        <dbReference type="ChEBI" id="CHEBI:17712"/>
        <dbReference type="ChEBI" id="CHEBI:28938"/>
        <dbReference type="EC" id="3.5.4.3"/>
    </reaction>
</comment>
<evidence type="ECO:0000256" key="7">
    <source>
        <dbReference type="ARBA" id="ARBA00051148"/>
    </source>
</evidence>
<keyword evidence="6 8" id="KW-0862">Zinc</keyword>
<evidence type="ECO:0000256" key="8">
    <source>
        <dbReference type="RuleBase" id="RU366009"/>
    </source>
</evidence>
<reference evidence="10 11" key="1">
    <citation type="journal article" date="2019" name="Sci. Rep.">
        <title>Nanopore sequencing improves the draft genome of the human pathogenic amoeba Naegleria fowleri.</title>
        <authorList>
            <person name="Liechti N."/>
            <person name="Schurch N."/>
            <person name="Bruggmann R."/>
            <person name="Wittwer M."/>
        </authorList>
    </citation>
    <scope>NUCLEOTIDE SEQUENCE [LARGE SCALE GENOMIC DNA]</scope>
    <source>
        <strain evidence="10 11">ATCC 30894</strain>
    </source>
</reference>
<dbReference type="OMA" id="CVHMNDS"/>